<organism evidence="1 2">
    <name type="scientific">Leuconostoc lactis</name>
    <dbReference type="NCBI Taxonomy" id="1246"/>
    <lineage>
        <taxon>Bacteria</taxon>
        <taxon>Bacillati</taxon>
        <taxon>Bacillota</taxon>
        <taxon>Bacilli</taxon>
        <taxon>Lactobacillales</taxon>
        <taxon>Lactobacillaceae</taxon>
        <taxon>Leuconostoc</taxon>
    </lineage>
</organism>
<protein>
    <recommendedName>
        <fullName evidence="3">DUF4054 domain-containing protein</fullName>
    </recommendedName>
</protein>
<accession>A0AAP9EBA2</accession>
<proteinExistence type="predicted"/>
<dbReference type="EMBL" id="CP042387">
    <property type="protein sequence ID" value="QEA43259.1"/>
    <property type="molecule type" value="Genomic_DNA"/>
</dbReference>
<gene>
    <name evidence="1" type="ORF">FGL83_00420</name>
</gene>
<evidence type="ECO:0008006" key="3">
    <source>
        <dbReference type="Google" id="ProtNLM"/>
    </source>
</evidence>
<keyword evidence="2" id="KW-1185">Reference proteome</keyword>
<evidence type="ECO:0000313" key="1">
    <source>
        <dbReference type="EMBL" id="QEA43259.1"/>
    </source>
</evidence>
<evidence type="ECO:0000313" key="2">
    <source>
        <dbReference type="Proteomes" id="UP000321298"/>
    </source>
</evidence>
<dbReference type="RefSeq" id="WP_147000603.1">
    <property type="nucleotide sequence ID" value="NZ_CP042387.1"/>
</dbReference>
<dbReference type="Proteomes" id="UP000321298">
    <property type="component" value="Chromosome"/>
</dbReference>
<sequence length="129" mass="14396">MYLSQEEYVALNLGTVPDNFDQLERRAEIELNRVTRSFYLTTDLTTDVKWRREPFKLAMAFQINHMYTSRLTTAQAVADKPVSVSQSVGGTTINKSFAKPTTDEASVLSLDAKQALYGTGLLYSGVSYA</sequence>
<dbReference type="GeneID" id="66530637"/>
<dbReference type="AlphaFoldDB" id="A0AAP9EBA2"/>
<name>A0AAP9EBA2_LEULA</name>
<reference evidence="1 2" key="1">
    <citation type="submission" date="2019-06" db="EMBL/GenBank/DDBJ databases">
        <title>Genome analyses of bacteria isolated from kimchi.</title>
        <authorList>
            <person name="Lee S."/>
            <person name="Ahn S."/>
            <person name="Roh S."/>
        </authorList>
    </citation>
    <scope>NUCLEOTIDE SEQUENCE [LARGE SCALE GENOMIC DNA]</scope>
    <source>
        <strain evidence="1 2">CBA3625</strain>
    </source>
</reference>